<sequence length="89" mass="9818">MNTSQDLNDLIDNTSSLLIHRLSRSLDCDNNMDRDLIFGPGSFLSLLLDSEEPATLDLTDPGTVMMDGAGHTMEAFLSPEDEPKIYCIL</sequence>
<accession>A0A2G9RMP5</accession>
<dbReference type="AlphaFoldDB" id="A0A2G9RMP5"/>
<gene>
    <name evidence="1" type="ORF">AB205_0167310</name>
</gene>
<reference evidence="1" key="1">
    <citation type="submission" date="2017-08" db="EMBL/GenBank/DDBJ databases">
        <title>Assembly of the North American Bullfrog Genome.</title>
        <authorList>
            <person name="Warren R.L."/>
            <person name="Vandervalk B.P."/>
            <person name="Kucuk E."/>
            <person name="Birol I."/>
            <person name="Helbing C."/>
            <person name="Pandoh P."/>
            <person name="Behsaz B."/>
            <person name="Mohamadi H."/>
            <person name="Chu J."/>
            <person name="Jackman S."/>
            <person name="Hammond S.A."/>
            <person name="Veldhoen N."/>
            <person name="Kirk H."/>
            <person name="Zhao Y."/>
            <person name="Coope R."/>
            <person name="Pleasance S."/>
            <person name="Moore R."/>
            <person name="Holt R."/>
        </authorList>
    </citation>
    <scope>NUCLEOTIDE SEQUENCE</scope>
    <source>
        <strain evidence="1">Bruno</strain>
        <tissue evidence="1">Liver</tissue>
    </source>
</reference>
<proteinExistence type="predicted"/>
<name>A0A2G9RMP5_AQUCT</name>
<protein>
    <submittedName>
        <fullName evidence="1">Uncharacterized protein</fullName>
    </submittedName>
</protein>
<organism evidence="1">
    <name type="scientific">Aquarana catesbeiana</name>
    <name type="common">American bullfrog</name>
    <name type="synonym">Rana catesbeiana</name>
    <dbReference type="NCBI Taxonomy" id="8400"/>
    <lineage>
        <taxon>Eukaryota</taxon>
        <taxon>Metazoa</taxon>
        <taxon>Chordata</taxon>
        <taxon>Craniata</taxon>
        <taxon>Vertebrata</taxon>
        <taxon>Euteleostomi</taxon>
        <taxon>Amphibia</taxon>
        <taxon>Batrachia</taxon>
        <taxon>Anura</taxon>
        <taxon>Neobatrachia</taxon>
        <taxon>Ranoidea</taxon>
        <taxon>Ranidae</taxon>
        <taxon>Aquarana</taxon>
    </lineage>
</organism>
<dbReference type="EMBL" id="KV937510">
    <property type="protein sequence ID" value="PIO29179.1"/>
    <property type="molecule type" value="Genomic_DNA"/>
</dbReference>
<dbReference type="OrthoDB" id="10449580at2759"/>
<evidence type="ECO:0000313" key="1">
    <source>
        <dbReference type="EMBL" id="PIO29179.1"/>
    </source>
</evidence>